<evidence type="ECO:0000256" key="1">
    <source>
        <dbReference type="SAM" id="SignalP"/>
    </source>
</evidence>
<feature type="signal peptide" evidence="1">
    <location>
        <begin position="1"/>
        <end position="25"/>
    </location>
</feature>
<gene>
    <name evidence="3" type="ORF">RNC47_13935</name>
</gene>
<evidence type="ECO:0000259" key="2">
    <source>
        <dbReference type="Pfam" id="PF04069"/>
    </source>
</evidence>
<dbReference type="PROSITE" id="PS51257">
    <property type="entry name" value="PROKAR_LIPOPROTEIN"/>
    <property type="match status" value="1"/>
</dbReference>
<dbReference type="Gene3D" id="3.40.190.10">
    <property type="entry name" value="Periplasmic binding protein-like II"/>
    <property type="match status" value="1"/>
</dbReference>
<dbReference type="InterPro" id="IPR007210">
    <property type="entry name" value="ABC_Gly_betaine_transp_sub-bd"/>
</dbReference>
<feature type="chain" id="PRO_5047179429" evidence="1">
    <location>
        <begin position="26"/>
        <end position="296"/>
    </location>
</feature>
<evidence type="ECO:0000313" key="4">
    <source>
        <dbReference type="Proteomes" id="UP001183420"/>
    </source>
</evidence>
<dbReference type="EMBL" id="JAVREM010000013">
    <property type="protein sequence ID" value="MDT0319438.1"/>
    <property type="molecule type" value="Genomic_DNA"/>
</dbReference>
<dbReference type="SUPFAM" id="SSF53850">
    <property type="entry name" value="Periplasmic binding protein-like II"/>
    <property type="match status" value="1"/>
</dbReference>
<dbReference type="RefSeq" id="WP_311598717.1">
    <property type="nucleotide sequence ID" value="NZ_JAVREM010000013.1"/>
</dbReference>
<organism evidence="3 4">
    <name type="scientific">Streptomyces millisiae</name>
    <dbReference type="NCBI Taxonomy" id="3075542"/>
    <lineage>
        <taxon>Bacteria</taxon>
        <taxon>Bacillati</taxon>
        <taxon>Actinomycetota</taxon>
        <taxon>Actinomycetes</taxon>
        <taxon>Kitasatosporales</taxon>
        <taxon>Streptomycetaceae</taxon>
        <taxon>Streptomyces</taxon>
    </lineage>
</organism>
<comment type="caution">
    <text evidence="3">The sequence shown here is derived from an EMBL/GenBank/DDBJ whole genome shotgun (WGS) entry which is preliminary data.</text>
</comment>
<protein>
    <submittedName>
        <fullName evidence="3">Glycine betaine ABC transporter substrate-binding protein</fullName>
    </submittedName>
</protein>
<keyword evidence="1" id="KW-0732">Signal</keyword>
<evidence type="ECO:0000313" key="3">
    <source>
        <dbReference type="EMBL" id="MDT0319438.1"/>
    </source>
</evidence>
<keyword evidence="4" id="KW-1185">Reference proteome</keyword>
<feature type="domain" description="ABC-type glycine betaine transport system substrate-binding" evidence="2">
    <location>
        <begin position="39"/>
        <end position="285"/>
    </location>
</feature>
<sequence length="296" mass="31870">MRIRHPLFAGMGALSLLAVSGCELAGGVTGRLAEDEREPVVIAVPAWPGGQANAAVAAHVLENELDVPVRRVELGQREAWEQLGQGSVQAVLEDWGALPDVVELYVDRKEQVVGAGELGITGHVGWYVPEEFAEANPGVLDWRNLNDFAGELGGRLLHGDPEYATRDEAIVEDLDLAYRPVAAGSEDALVEEIAGAAAAGEPLLTYFWEPHWLSAEVPLAEIQLPAYYPRITLQKYLNAEFAEAGGAAVDFLRNFSWSAEDQNAVAELIAGEGMTPAAAAERWVTEHPDTVAGWLE</sequence>
<accession>A0ABU2LQW1</accession>
<dbReference type="Pfam" id="PF04069">
    <property type="entry name" value="OpuAC"/>
    <property type="match status" value="1"/>
</dbReference>
<reference evidence="4" key="1">
    <citation type="submission" date="2023-07" db="EMBL/GenBank/DDBJ databases">
        <title>30 novel species of actinomycetes from the DSMZ collection.</title>
        <authorList>
            <person name="Nouioui I."/>
        </authorList>
    </citation>
    <scope>NUCLEOTIDE SEQUENCE [LARGE SCALE GENOMIC DNA]</scope>
    <source>
        <strain evidence="4">DSM 44918</strain>
    </source>
</reference>
<dbReference type="Gene3D" id="3.40.190.100">
    <property type="entry name" value="Glycine betaine-binding periplasmic protein, domain 2"/>
    <property type="match status" value="1"/>
</dbReference>
<dbReference type="Proteomes" id="UP001183420">
    <property type="component" value="Unassembled WGS sequence"/>
</dbReference>
<name>A0ABU2LQW1_9ACTN</name>
<proteinExistence type="predicted"/>